<protein>
    <submittedName>
        <fullName evidence="1">Uncharacterized protein</fullName>
    </submittedName>
</protein>
<evidence type="ECO:0000313" key="1">
    <source>
        <dbReference type="EMBL" id="KKN75653.1"/>
    </source>
</evidence>
<comment type="caution">
    <text evidence="1">The sequence shown here is derived from an EMBL/GenBank/DDBJ whole genome shotgun (WGS) entry which is preliminary data.</text>
</comment>
<sequence length="81" mass="9135">MLKFFKRSEKTRRINACLNKLSGWSIDDLENPNMQIGKLELIPPDDIQIINLTWMEIPIGVPLPLGAVFNASVEELGEVNV</sequence>
<name>A0A0F9WBT2_9ZZZZ</name>
<reference evidence="1" key="1">
    <citation type="journal article" date="2015" name="Nature">
        <title>Complex archaea that bridge the gap between prokaryotes and eukaryotes.</title>
        <authorList>
            <person name="Spang A."/>
            <person name="Saw J.H."/>
            <person name="Jorgensen S.L."/>
            <person name="Zaremba-Niedzwiedzka K."/>
            <person name="Martijn J."/>
            <person name="Lind A.E."/>
            <person name="van Eijk R."/>
            <person name="Schleper C."/>
            <person name="Guy L."/>
            <person name="Ettema T.J."/>
        </authorList>
    </citation>
    <scope>NUCLEOTIDE SEQUENCE</scope>
</reference>
<proteinExistence type="predicted"/>
<dbReference type="EMBL" id="LAZR01000306">
    <property type="protein sequence ID" value="KKN75653.1"/>
    <property type="molecule type" value="Genomic_DNA"/>
</dbReference>
<dbReference type="AlphaFoldDB" id="A0A0F9WBT2"/>
<gene>
    <name evidence="1" type="ORF">LCGC14_0378910</name>
</gene>
<accession>A0A0F9WBT2</accession>
<organism evidence="1">
    <name type="scientific">marine sediment metagenome</name>
    <dbReference type="NCBI Taxonomy" id="412755"/>
    <lineage>
        <taxon>unclassified sequences</taxon>
        <taxon>metagenomes</taxon>
        <taxon>ecological metagenomes</taxon>
    </lineage>
</organism>